<dbReference type="SUPFAM" id="SSF50952">
    <property type="entry name" value="Soluble quinoprotein glucose dehydrogenase"/>
    <property type="match status" value="1"/>
</dbReference>
<feature type="domain" description="Pyrroloquinoline quinone-dependent pyranose dehydrogenase beta-propeller" evidence="2">
    <location>
        <begin position="36"/>
        <end position="425"/>
    </location>
</feature>
<accession>A0AAV9HYM8</accession>
<dbReference type="EMBL" id="MU864936">
    <property type="protein sequence ID" value="KAK4465873.1"/>
    <property type="molecule type" value="Genomic_DNA"/>
</dbReference>
<reference evidence="3" key="2">
    <citation type="submission" date="2023-06" db="EMBL/GenBank/DDBJ databases">
        <authorList>
            <consortium name="Lawrence Berkeley National Laboratory"/>
            <person name="Mondo S.J."/>
            <person name="Hensen N."/>
            <person name="Bonometti L."/>
            <person name="Westerberg I."/>
            <person name="Brannstrom I.O."/>
            <person name="Guillou S."/>
            <person name="Cros-Aarteil S."/>
            <person name="Calhoun S."/>
            <person name="Haridas S."/>
            <person name="Kuo A."/>
            <person name="Pangilinan J."/>
            <person name="Riley R."/>
            <person name="Labutti K."/>
            <person name="Andreopoulos B."/>
            <person name="Lipzen A."/>
            <person name="Chen C."/>
            <person name="Yanf M."/>
            <person name="Daum C."/>
            <person name="Ng V."/>
            <person name="Clum A."/>
            <person name="Steindorff A."/>
            <person name="Ohm R."/>
            <person name="Martin F."/>
            <person name="Silar P."/>
            <person name="Natvig D."/>
            <person name="Lalanne C."/>
            <person name="Gautier V."/>
            <person name="Ament-Velasquez S.L."/>
            <person name="Kruys A."/>
            <person name="Hutchinson M.I."/>
            <person name="Powell A.J."/>
            <person name="Barry K."/>
            <person name="Miller A.N."/>
            <person name="Grigoriev I.V."/>
            <person name="Debuchy R."/>
            <person name="Gladieux P."/>
            <person name="Thoren M.H."/>
            <person name="Johannesson H."/>
        </authorList>
    </citation>
    <scope>NUCLEOTIDE SEQUENCE</scope>
    <source>
        <strain evidence="3">PSN324</strain>
    </source>
</reference>
<dbReference type="AlphaFoldDB" id="A0AAV9HYM8"/>
<evidence type="ECO:0000313" key="4">
    <source>
        <dbReference type="Proteomes" id="UP001321749"/>
    </source>
</evidence>
<name>A0AAV9HYM8_9PEZI</name>
<organism evidence="3 4">
    <name type="scientific">Cladorrhinum samala</name>
    <dbReference type="NCBI Taxonomy" id="585594"/>
    <lineage>
        <taxon>Eukaryota</taxon>
        <taxon>Fungi</taxon>
        <taxon>Dikarya</taxon>
        <taxon>Ascomycota</taxon>
        <taxon>Pezizomycotina</taxon>
        <taxon>Sordariomycetes</taxon>
        <taxon>Sordariomycetidae</taxon>
        <taxon>Sordariales</taxon>
        <taxon>Podosporaceae</taxon>
        <taxon>Cladorrhinum</taxon>
    </lineage>
</organism>
<gene>
    <name evidence="3" type="ORF">QBC42DRAFT_333123</name>
</gene>
<sequence>MGRVSTTVAGVAALASLFVPDVAAQSCPGVSGRYQPKMGSGYRASVLATGLRQPRHLVIDSAGNLLVAEGGSQNVRRIVLQENGDNVCAGSSSTLSGTSTNHGIALSADGNTLFTSTLANVIAYSYNPSTGAVGTGKQIVQGMSNTGTHPTRAIATSKFSPDTILVARGSNGNIDTSTTDKSSGRSMIKTFSISQGQQTAHQYNTGGEVLAWGLRNIVGLTEDPVYGGIWSVENQMDDVRLSGRDIHNNNPAERLSYHGALSGGPNGTATNRYKGLNYGYPSCVPAWDPQNVGLQNVVVGTLFKPDGVPNANDCATRMPGRLHFHAHTAPLDIKFNANATQAYIAFHGSWNRNPADGYRVMRVDFGPDGQPVHDVSSKTAQVPVMENGNIGGCPNNCFRPVGLAFDSKGRLYVSSDTSGEIYVIYGA</sequence>
<dbReference type="Proteomes" id="UP001321749">
    <property type="component" value="Unassembled WGS sequence"/>
</dbReference>
<feature type="chain" id="PRO_5043743038" evidence="1">
    <location>
        <begin position="25"/>
        <end position="427"/>
    </location>
</feature>
<dbReference type="InterPro" id="IPR011041">
    <property type="entry name" value="Quinoprot_gluc/sorb_DH_b-prop"/>
</dbReference>
<keyword evidence="1" id="KW-0732">Signal</keyword>
<dbReference type="Gene3D" id="2.120.10.30">
    <property type="entry name" value="TolB, C-terminal domain"/>
    <property type="match status" value="1"/>
</dbReference>
<comment type="caution">
    <text evidence="3">The sequence shown here is derived from an EMBL/GenBank/DDBJ whole genome shotgun (WGS) entry which is preliminary data.</text>
</comment>
<proteinExistence type="predicted"/>
<dbReference type="InterPro" id="IPR011042">
    <property type="entry name" value="6-blade_b-propeller_TolB-like"/>
</dbReference>
<feature type="signal peptide" evidence="1">
    <location>
        <begin position="1"/>
        <end position="24"/>
    </location>
</feature>
<evidence type="ECO:0000313" key="3">
    <source>
        <dbReference type="EMBL" id="KAK4465873.1"/>
    </source>
</evidence>
<keyword evidence="4" id="KW-1185">Reference proteome</keyword>
<evidence type="ECO:0000259" key="2">
    <source>
        <dbReference type="Pfam" id="PF22807"/>
    </source>
</evidence>
<dbReference type="Pfam" id="PF22807">
    <property type="entry name" value="TrAA12"/>
    <property type="match status" value="1"/>
</dbReference>
<evidence type="ECO:0000256" key="1">
    <source>
        <dbReference type="SAM" id="SignalP"/>
    </source>
</evidence>
<reference evidence="3" key="1">
    <citation type="journal article" date="2023" name="Mol. Phylogenet. Evol.">
        <title>Genome-scale phylogeny and comparative genomics of the fungal order Sordariales.</title>
        <authorList>
            <person name="Hensen N."/>
            <person name="Bonometti L."/>
            <person name="Westerberg I."/>
            <person name="Brannstrom I.O."/>
            <person name="Guillou S."/>
            <person name="Cros-Aarteil S."/>
            <person name="Calhoun S."/>
            <person name="Haridas S."/>
            <person name="Kuo A."/>
            <person name="Mondo S."/>
            <person name="Pangilinan J."/>
            <person name="Riley R."/>
            <person name="LaButti K."/>
            <person name="Andreopoulos B."/>
            <person name="Lipzen A."/>
            <person name="Chen C."/>
            <person name="Yan M."/>
            <person name="Daum C."/>
            <person name="Ng V."/>
            <person name="Clum A."/>
            <person name="Steindorff A."/>
            <person name="Ohm R.A."/>
            <person name="Martin F."/>
            <person name="Silar P."/>
            <person name="Natvig D.O."/>
            <person name="Lalanne C."/>
            <person name="Gautier V."/>
            <person name="Ament-Velasquez S.L."/>
            <person name="Kruys A."/>
            <person name="Hutchinson M.I."/>
            <person name="Powell A.J."/>
            <person name="Barry K."/>
            <person name="Miller A.N."/>
            <person name="Grigoriev I.V."/>
            <person name="Debuchy R."/>
            <person name="Gladieux P."/>
            <person name="Hiltunen Thoren M."/>
            <person name="Johannesson H."/>
        </authorList>
    </citation>
    <scope>NUCLEOTIDE SEQUENCE</scope>
    <source>
        <strain evidence="3">PSN324</strain>
    </source>
</reference>
<dbReference type="InterPro" id="IPR054539">
    <property type="entry name" value="Beta-prop_PDH"/>
</dbReference>
<protein>
    <submittedName>
        <fullName evidence="3">Soluble quino protein glucose/sorbosone dehydrogenase</fullName>
    </submittedName>
</protein>